<dbReference type="PANTHER" id="PTHR46796:SF7">
    <property type="entry name" value="ARAC FAMILY TRANSCRIPTIONAL REGULATOR"/>
    <property type="match status" value="1"/>
</dbReference>
<evidence type="ECO:0000313" key="5">
    <source>
        <dbReference type="EMBL" id="MDL2397635.1"/>
    </source>
</evidence>
<accession>A0ABT7JMQ7</accession>
<gene>
    <name evidence="5" type="ORF">PY649_01910</name>
</gene>
<keyword evidence="1" id="KW-0805">Transcription regulation</keyword>
<dbReference type="Proteomes" id="UP001172645">
    <property type="component" value="Unassembled WGS sequence"/>
</dbReference>
<feature type="domain" description="HTH araC/xylS-type" evidence="4">
    <location>
        <begin position="225"/>
        <end position="323"/>
    </location>
</feature>
<dbReference type="Pfam" id="PF12852">
    <property type="entry name" value="Cupin_6"/>
    <property type="match status" value="1"/>
</dbReference>
<evidence type="ECO:0000256" key="3">
    <source>
        <dbReference type="ARBA" id="ARBA00023163"/>
    </source>
</evidence>
<dbReference type="RefSeq" id="WP_285866389.1">
    <property type="nucleotide sequence ID" value="NZ_JARFYM010000001.1"/>
</dbReference>
<dbReference type="InterPro" id="IPR018060">
    <property type="entry name" value="HTH_AraC"/>
</dbReference>
<dbReference type="InterPro" id="IPR020449">
    <property type="entry name" value="Tscrpt_reg_AraC-type_HTH"/>
</dbReference>
<dbReference type="SUPFAM" id="SSF46689">
    <property type="entry name" value="Homeodomain-like"/>
    <property type="match status" value="2"/>
</dbReference>
<keyword evidence="6" id="KW-1185">Reference proteome</keyword>
<dbReference type="InterPro" id="IPR018062">
    <property type="entry name" value="HTH_AraC-typ_CS"/>
</dbReference>
<dbReference type="InterPro" id="IPR009057">
    <property type="entry name" value="Homeodomain-like_sf"/>
</dbReference>
<dbReference type="InterPro" id="IPR032783">
    <property type="entry name" value="AraC_lig"/>
</dbReference>
<evidence type="ECO:0000313" key="6">
    <source>
        <dbReference type="Proteomes" id="UP001172645"/>
    </source>
</evidence>
<reference evidence="5" key="1">
    <citation type="submission" date="2023-06" db="EMBL/GenBank/DDBJ databases">
        <title>Phylogenetic Diversity of Rhizobium strains.</title>
        <authorList>
            <person name="Moura F.T."/>
            <person name="Helene L.C.F."/>
            <person name="Hungria M."/>
        </authorList>
    </citation>
    <scope>NUCLEOTIDE SEQUENCE</scope>
    <source>
        <strain evidence="5">CCGE526</strain>
    </source>
</reference>
<dbReference type="PANTHER" id="PTHR46796">
    <property type="entry name" value="HTH-TYPE TRANSCRIPTIONAL ACTIVATOR RHAS-RELATED"/>
    <property type="match status" value="1"/>
</dbReference>
<dbReference type="PROSITE" id="PS00041">
    <property type="entry name" value="HTH_ARAC_FAMILY_1"/>
    <property type="match status" value="1"/>
</dbReference>
<dbReference type="InterPro" id="IPR050204">
    <property type="entry name" value="AraC_XylS_family_regulators"/>
</dbReference>
<evidence type="ECO:0000256" key="1">
    <source>
        <dbReference type="ARBA" id="ARBA00023015"/>
    </source>
</evidence>
<dbReference type="PROSITE" id="PS01124">
    <property type="entry name" value="HTH_ARAC_FAMILY_2"/>
    <property type="match status" value="1"/>
</dbReference>
<dbReference type="Gene3D" id="1.10.10.60">
    <property type="entry name" value="Homeodomain-like"/>
    <property type="match status" value="2"/>
</dbReference>
<dbReference type="EMBL" id="JARFYM010000001">
    <property type="protein sequence ID" value="MDL2397635.1"/>
    <property type="molecule type" value="Genomic_DNA"/>
</dbReference>
<protein>
    <submittedName>
        <fullName evidence="5">AraC family transcriptional regulator</fullName>
    </submittedName>
</protein>
<evidence type="ECO:0000256" key="2">
    <source>
        <dbReference type="ARBA" id="ARBA00023125"/>
    </source>
</evidence>
<sequence length="326" mass="35800">MSPHDGNNGVFAPASDVATPTDLLSDILRFVQLKGERVFTAECAPGFNIVFQPSSACLHVVQEGDIDVYIEDDPPLRLSRGDVFVLLRPIRYALACPSKSWRQARHELVVDGSGVRVDVLRDGIGPVRARTLSATFQFENGCGLQPAMSLLPNYIHVEKNTDQSAVLIRDVAQFLVYEKEAQEPGAALMISRVIDILVIRCIRTWSKLQGGKQGWIGALADARVSRALSALHRNPSRPWSVGDLASIAGMSRSRFAEVFLAAVGEPPLRYLHGWRLAVASDLLRKSNVRIGDIARHVGYDSEAAFSRAFKTLYGLSPSHVRSSRTN</sequence>
<dbReference type="SMART" id="SM00342">
    <property type="entry name" value="HTH_ARAC"/>
    <property type="match status" value="1"/>
</dbReference>
<name>A0ABT7JMQ7_9HYPH</name>
<keyword evidence="3" id="KW-0804">Transcription</keyword>
<dbReference type="PRINTS" id="PR00032">
    <property type="entry name" value="HTHARAC"/>
</dbReference>
<organism evidence="5 6">
    <name type="scientific">Rhizobium mayense</name>
    <dbReference type="NCBI Taxonomy" id="1312184"/>
    <lineage>
        <taxon>Bacteria</taxon>
        <taxon>Pseudomonadati</taxon>
        <taxon>Pseudomonadota</taxon>
        <taxon>Alphaproteobacteria</taxon>
        <taxon>Hyphomicrobiales</taxon>
        <taxon>Rhizobiaceae</taxon>
        <taxon>Rhizobium/Agrobacterium group</taxon>
        <taxon>Rhizobium</taxon>
    </lineage>
</organism>
<evidence type="ECO:0000259" key="4">
    <source>
        <dbReference type="PROSITE" id="PS01124"/>
    </source>
</evidence>
<keyword evidence="2" id="KW-0238">DNA-binding</keyword>
<proteinExistence type="predicted"/>
<dbReference type="Pfam" id="PF12833">
    <property type="entry name" value="HTH_18"/>
    <property type="match status" value="1"/>
</dbReference>
<comment type="caution">
    <text evidence="5">The sequence shown here is derived from an EMBL/GenBank/DDBJ whole genome shotgun (WGS) entry which is preliminary data.</text>
</comment>